<sequence>MWYLKSLEKFYIIILLNNLLVLGQEEKHVFRLSDKLLRCSSNLSKVIQEFCDNVHKVVKRDTSVIIDKLVPGALHIHMKRERLKRWHRVRRQVATECCERACTVSNILLYCPDDAEVLRDNQNAAFLTDLIHSSRTLNKVFILKLKTILEVKEVNIVETFIVVSKDTDKRCILGVPRVNQGNTEQEAMRVASSVMRGPIPGRPVGVAVSLNAPVASCVGFSTSSALGEISTAPPTFGNFLEGIGFRRPFKYGALGGRPTAPYPNAATGGVPQWPRRHSCGFYWVGCGRESSKDSLLPQTQGMHNAHFPQSVLILNNKEKAST</sequence>
<name>A0ACC0JJ87_CHOFU</name>
<dbReference type="EMBL" id="CM046104">
    <property type="protein sequence ID" value="KAI8424236.1"/>
    <property type="molecule type" value="Genomic_DNA"/>
</dbReference>
<evidence type="ECO:0000313" key="2">
    <source>
        <dbReference type="Proteomes" id="UP001064048"/>
    </source>
</evidence>
<accession>A0ACC0JJ87</accession>
<reference evidence="1 2" key="1">
    <citation type="journal article" date="2022" name="Genome Biol. Evol.">
        <title>The Spruce Budworm Genome: Reconstructing the Evolutionary History of Antifreeze Proteins.</title>
        <authorList>
            <person name="Beliveau C."/>
            <person name="Gagne P."/>
            <person name="Picq S."/>
            <person name="Vernygora O."/>
            <person name="Keeling C.I."/>
            <person name="Pinkney K."/>
            <person name="Doucet D."/>
            <person name="Wen F."/>
            <person name="Johnston J.S."/>
            <person name="Maaroufi H."/>
            <person name="Boyle B."/>
            <person name="Laroche J."/>
            <person name="Dewar K."/>
            <person name="Juretic N."/>
            <person name="Blackburn G."/>
            <person name="Nisole A."/>
            <person name="Brunet B."/>
            <person name="Brandao M."/>
            <person name="Lumley L."/>
            <person name="Duan J."/>
            <person name="Quan G."/>
            <person name="Lucarotti C.J."/>
            <person name="Roe A.D."/>
            <person name="Sperling F.A.H."/>
            <person name="Levesque R.C."/>
            <person name="Cusson M."/>
        </authorList>
    </citation>
    <scope>NUCLEOTIDE SEQUENCE [LARGE SCALE GENOMIC DNA]</scope>
    <source>
        <strain evidence="1">Glfc:IPQL:Cfum</strain>
    </source>
</reference>
<proteinExistence type="predicted"/>
<protein>
    <submittedName>
        <fullName evidence="1">Uncharacterized protein</fullName>
    </submittedName>
</protein>
<comment type="caution">
    <text evidence="1">The sequence shown here is derived from an EMBL/GenBank/DDBJ whole genome shotgun (WGS) entry which is preliminary data.</text>
</comment>
<evidence type="ECO:0000313" key="1">
    <source>
        <dbReference type="EMBL" id="KAI8424236.1"/>
    </source>
</evidence>
<gene>
    <name evidence="1" type="ORF">MSG28_002807</name>
</gene>
<dbReference type="Proteomes" id="UP001064048">
    <property type="component" value="Chromosome 4"/>
</dbReference>
<organism evidence="1 2">
    <name type="scientific">Choristoneura fumiferana</name>
    <name type="common">Spruce budworm moth</name>
    <name type="synonym">Archips fumiferana</name>
    <dbReference type="NCBI Taxonomy" id="7141"/>
    <lineage>
        <taxon>Eukaryota</taxon>
        <taxon>Metazoa</taxon>
        <taxon>Ecdysozoa</taxon>
        <taxon>Arthropoda</taxon>
        <taxon>Hexapoda</taxon>
        <taxon>Insecta</taxon>
        <taxon>Pterygota</taxon>
        <taxon>Neoptera</taxon>
        <taxon>Endopterygota</taxon>
        <taxon>Lepidoptera</taxon>
        <taxon>Glossata</taxon>
        <taxon>Ditrysia</taxon>
        <taxon>Tortricoidea</taxon>
        <taxon>Tortricidae</taxon>
        <taxon>Tortricinae</taxon>
        <taxon>Choristoneura</taxon>
    </lineage>
</organism>
<keyword evidence="2" id="KW-1185">Reference proteome</keyword>